<protein>
    <submittedName>
        <fullName evidence="1">Uncharacterized protein</fullName>
    </submittedName>
</protein>
<accession>A0A381YZP8</accession>
<reference evidence="1" key="1">
    <citation type="submission" date="2018-05" db="EMBL/GenBank/DDBJ databases">
        <authorList>
            <person name="Lanie J.A."/>
            <person name="Ng W.-L."/>
            <person name="Kazmierczak K.M."/>
            <person name="Andrzejewski T.M."/>
            <person name="Davidsen T.M."/>
            <person name="Wayne K.J."/>
            <person name="Tettelin H."/>
            <person name="Glass J.I."/>
            <person name="Rusch D."/>
            <person name="Podicherti R."/>
            <person name="Tsui H.-C.T."/>
            <person name="Winkler M.E."/>
        </authorList>
    </citation>
    <scope>NUCLEOTIDE SEQUENCE</scope>
</reference>
<dbReference type="AlphaFoldDB" id="A0A381YZP8"/>
<name>A0A381YZP8_9ZZZZ</name>
<evidence type="ECO:0000313" key="1">
    <source>
        <dbReference type="EMBL" id="SVA82526.1"/>
    </source>
</evidence>
<proteinExistence type="predicted"/>
<sequence length="292" mass="32162">MKNKLIPITILAVALLMGKSDDYKTLDYKYKVKKYDALRVYFDCSIGNLTMRSSNNRYIITGNIEFNSTLSKPIVELTNKNNISRLDIKIKPDKANNNDNNKSLINSLIEDGNDNYKINFQMPTKMSTDMNLNFGLGKVDLDFSGLRISQLVMDCGLSDVTLVNTKSNIIECEKVHITTGIADFNSLGLGNFNASNYIFDVGIGSAEIDMSGSANKDSHLDIDVTVGSLELKLPTNTNIELIINKNMLSSVNVKGLISSGDGIYNSRETQKRWATMKAEVSVGVGSVDISVD</sequence>
<organism evidence="1">
    <name type="scientific">marine metagenome</name>
    <dbReference type="NCBI Taxonomy" id="408172"/>
    <lineage>
        <taxon>unclassified sequences</taxon>
        <taxon>metagenomes</taxon>
        <taxon>ecological metagenomes</taxon>
    </lineage>
</organism>
<dbReference type="EMBL" id="UINC01019486">
    <property type="protein sequence ID" value="SVA82526.1"/>
    <property type="molecule type" value="Genomic_DNA"/>
</dbReference>
<gene>
    <name evidence="1" type="ORF">METZ01_LOCUS135380</name>
</gene>